<evidence type="ECO:0000256" key="1">
    <source>
        <dbReference type="ARBA" id="ARBA00022448"/>
    </source>
</evidence>
<dbReference type="PANTHER" id="PTHR12517">
    <property type="entry name" value="VACUOLAR PROTEIN SORTING-ASSOCIATED PROTEIN 13B"/>
    <property type="match status" value="1"/>
</dbReference>
<gene>
    <name evidence="4" type="ORF">AGLY_010711</name>
</gene>
<dbReference type="EMBL" id="VYZN01000041">
    <property type="protein sequence ID" value="KAE9531505.1"/>
    <property type="molecule type" value="Genomic_DNA"/>
</dbReference>
<comment type="caution">
    <text evidence="4">The sequence shown here is derived from an EMBL/GenBank/DDBJ whole genome shotgun (WGS) entry which is preliminary data.</text>
</comment>
<dbReference type="Pfam" id="PF12624">
    <property type="entry name" value="VPS13_N"/>
    <property type="match status" value="1"/>
</dbReference>
<evidence type="ECO:0000313" key="5">
    <source>
        <dbReference type="Proteomes" id="UP000475862"/>
    </source>
</evidence>
<name>A0A6G0TEH9_APHGL</name>
<keyword evidence="2" id="KW-0472">Membrane</keyword>
<feature type="transmembrane region" description="Helical" evidence="2">
    <location>
        <begin position="114"/>
        <end position="134"/>
    </location>
</feature>
<protein>
    <recommendedName>
        <fullName evidence="3">Chorein N-terminal domain-containing protein</fullName>
    </recommendedName>
</protein>
<sequence length="3744" mass="427192">MFRIESYITSIILSYVEKYVKNLRRQDAQVSLWDGEGLFQNLELDLDVLEKELNLPFIVLSGHINQLLIRVPWTKLGSEAVKITIDTIECVLKLKTPQQRKAKKNDTRQVDFHVYIYVYIFNVVIIDSPILLYYKNKNDRADTDYNELPPPSYVQSLINKIVGNLSVTCNNVILKYIEDDIVLSMNIKSITLDSCNSNWVPDIIELTPSQLTLRKIINLSDVTICLDKRNASGCIETYLEPLLYKCSLSIRLCRMFRSPHSARPYITQMDMFCSKIAFILTEPQLPMFLRLLTLILELNPTDTPETNNCIDDENYNRSPSSCSSISEPNIANNDGWVDWMWNWMPSVNLTTEVNDVYPSPEAAISGSHTLNTGIYIDTLLFVLKIKSNKKLNDYRPLLQITFNGTLLEMVSNPPDWINVQFGISKASIDSMGDCTCGAQDCYTNNYFSSGLIQNSYLSKSLFQDNINPFNDNIFSFDDHLSAFSETILLEKTTAFAIDYLFTQIPNTHQHNFNDDSENTFFISEEKCLLRFVAGPSSLNISSGLIHRAEFIYKLILGHDLFVFTAPPQPSRLDIDEKYNALINSYVQVMVYQFTVFNPMIKIFPACHVPISTSSQKHKKNQKICSKQFDPVFENPPAALFELKVLDGRIVTPKKKSKWSMLPQNIIQNTAEEKKVQLKTRTFFRVKDLVANLVLPNSTQKLLIINNIGFNTTIDIDSNSDCILDIDMISFLTSKENYLLMYYIIHSIIMSNHRRLLHVNNFIFRSSLLDDTPGTVLLKFNLEGVKIYYKTEDQVTCTKIILNNINAKMTTHNSINDNISSAVIFSTPEFIKHSVPFLHVILQFPSDIDVNETPLIYLKIGQLDMNLDPMLFEWLVYLPKVNKQKEIKKKSSTSDLAFFSAPSRKISETSISSDPKKKCPKPSIHSSVSDNISFHSANYMHLKNESKEKKIVRLFNKWKSSMVFVDTSRIALYFPSKSLSMLKKSQSCKNLDLKELLELSTINEDGLLVLKISNISLKCVVPKNQMEQYLNTTPVRFPNTLWSLDGIYFPWQLNFCKLECYTIHSTYDSAYLRSYTHKIQLLYPFSAQCTLAITTQFHINNTQTLKSVAACIHCDSDPISICISEQQVRLVANLLKKQIEVYSVLFSNIEYGTFFNRSVAHEMSSIPEDEPVNYKTCQFDLKKTEDTLKLSGWFQWTLAKFSLIIKNNPEHSSSENVKLVLDLEDVISSLDFGLSYQKLKLKISSASIQHFTKNMKEEQWKHGPYLGLILKGYDPLNSSSEKSSKTDGFLNFTLTRAIKSSFQGPKSNKDMTSLHMVSDEMLKLNQQLMDEYIMEIVIKVQPIDIVISPLNLHQFLSIIDPLLDIFINSKYILNPLSNSHNKLESGKELIGLTLPLFYLDIALLRIFIPISVQNKKDHHQDTVIIQVNSIKINQNPENPIARTPLRKDLYVEAEKRGLLTIPGSIVEDRQYQIVINGFSIKTGFWIDLKQVLECYQVLSTLDTDHQPNAALLWNEGKRPRAMGNSNLDEINTSTLFNKVSFHSVFAPAIIFEPENTLVCGSWMEVNTLNEISITLSVEQLLLFNILASQSNEYILSHLRTNYTHVLVQGEKIQPTFTTESLTHDSGIQSTEDNGTYFNQEHSSISLVENKVNTHSNITHFIKKDTNAVNKIPIDVIITGNQININFFNCKKINDIKVSEPLLYAVVHQPHVFFSLSNTSDSCQVIFIDLIISLAPENETYIEIPDSKIYSIPLFKTKYNTMDEIPLAFFTLKISHPVTVDQYKVELNLGRAISLLLNKQKIDHCYNLLNLVKKMLLKSILPCEETNNYNYQSDSKLLDELEIQNQSFKIDSVVSHYSTNEFDLHKYDDSILDSATNTSLISEITNENLIKIPVLPVNEYCWYSKPIVMNLTTQQIFFQLSTENNDNIVLSIESILSKLNCVWRKPSERMNGDITLNSVTISVGHDYSNYKTNELILHPWTMTLEIVLSSDPWVPEYFRPTKQLKILTDYISFHISPDNYNILKLLWNEYKYLIEYNKNTTKNQNQSMPIIKIAIYKNLLLLDSKRTEFYQDDLRAGAFQFLETNSSDLPLPYQIFFSEYLLNNPPKITWRYPQPRTLTKIEIQPVPMDVDIDIKFHLQWYDEIQNCFREHTIFIFPKYEPMLLRLESLQAVSNTWRIIMDNSCANHYPLQIKSLVGCLRVDSYFSPNLVPQLQFSLSASSIKINISYDVKKKPYLPRYNCISDNPPKHKLVIFILDQVNVGFKIQEGEMNTSAQAHLRVELLNYGTLTQIPVIKSFCLFTSHHSTKPKPDIQYNIQTGAIVCQFGPSMINSLMAAVQLWKNSSYLITTPYIICNDTNFEIIFGQANTNEVIALNSLQSYQYTWRVPSENPHIRFSVGSADNLSWSNEINLRPEALISLTLKNHKGEPHILIVSITNMSPSLIKVIVSSQLSILNKTNYLLDARFTKIKQVEEQKDHQNLVLHTLSVAPENNSPSIMLYNGLKMTLKLCFHTPNHEGPWSGPIPLHAVELVNGNQNSWLVKIPMKDNMKKYRSIWCRLIIENINKTPRMLILLMPMYVVRSYLPYSTLINFELIDNKLERNTIIEVKSAMTLNEIQHIDLPGTMKDIYNLTIKLNKESSASSPPVSITYYMNIDIPELFNNSYFTIEDLLNGKYTIMDSDLQWPFIGKQYSNIKWKQCELPDTETTVKVQHYGHLDHSSGLSRVIVIQPWALIVNTSSQIITLCNSTDVLCNIDNFCVVAPPVIENTFYIDLNIDNTTHRSQPLQLSNSQSFYMPSVNGLIPLKGHTSIVINCENHIGYLNVCSSEHNNMRVIHIQSLYIATNHSSIDLKILPICAVPSSGILDIPKNVEEVSVDLPKNLNDMGKPLALWTLIGKESSNEELVQYIILTSSGNISCPIKLSEVVKEERPWPVLFSSCDSNPLICVTLQELDNQYFFTIYNQPYPQFILYNYCPVSLTLALCKKSKSKSKSKEPMPFSNDWNWTYRISSEKNAYLSFPYSVSCKQIPKVLIGVDKKPFKGWFASIELSVCESRLIPVPGQTNDIKVLITKRAFTLVVIFKPAAQFEFSANEVRLRLAKSDQFKGILSSNNEVLNNVRLEYDRTPTSSLQNTSSSSIDKVWPSIKCHIHTFILILFIDDIGFSSKAVVSMTLDNIAATLDGNQESLKEEMELIISINNIQIDNNAFIDGHYDFPVILVKQKKSFEEVYCDTSFLKPLSNVINDLRLLDSAIIIKLTLDKSYYLTPVILDLEVTLFTFEAFIEDRYCYYLLEILKSFKSTMSSIKEHNLAMNEFIPLHYLVLAHSQEFRNPLVFRTFTIKPFKVMISLHTSTTFYVALDRSPLDFTEFSQTDLIASYYQLGRSLSLHYFLNAIYGTGWALGSLEFWGSPGGLARSVGTGLYDFVTLSAQGMTEGPKEFFVGVLSGSASLVKHVTTGALSSVTKFASSWSRTFNRLTLEAEDLEQIEEIRRLRPQNLSQGIIQGLSEFGISLLGAIGGLVNHPIQYAIQEGSERRRGFVNTVAIGLVEAITKPISGAAELVAMTGEGFLAGVGWIKSPQLRSSLSTSEIGFGASELRYSWLILNKYLSTLEQVLLTCDATMDNLDQQLKVSELTLVLTDRFLYLIKDPNCMMPNVLRLPIAQIVTPILRHHDPSLITITICMTAQNDTAYSRVADYVRKSQSFLNMESNTESDNPDQTHKLLVNPQIRNHILNLIEFLKRHIQSKGYAVI</sequence>
<evidence type="ECO:0000256" key="2">
    <source>
        <dbReference type="SAM" id="Phobius"/>
    </source>
</evidence>
<dbReference type="InterPro" id="IPR026854">
    <property type="entry name" value="VPS13_N"/>
</dbReference>
<dbReference type="Proteomes" id="UP000475862">
    <property type="component" value="Unassembled WGS sequence"/>
</dbReference>
<keyword evidence="5" id="KW-1185">Reference proteome</keyword>
<feature type="domain" description="Chorein N-terminal" evidence="3">
    <location>
        <begin position="5"/>
        <end position="266"/>
    </location>
</feature>
<keyword evidence="2" id="KW-1133">Transmembrane helix</keyword>
<reference evidence="4 5" key="1">
    <citation type="submission" date="2019-08" db="EMBL/GenBank/DDBJ databases">
        <title>The genome of the soybean aphid Biotype 1, its phylome, world population structure and adaptation to the North American continent.</title>
        <authorList>
            <person name="Giordano R."/>
            <person name="Donthu R.K."/>
            <person name="Hernandez A.G."/>
            <person name="Wright C.L."/>
            <person name="Zimin A.V."/>
        </authorList>
    </citation>
    <scope>NUCLEOTIDE SEQUENCE [LARGE SCALE GENOMIC DNA]</scope>
    <source>
        <tissue evidence="4">Whole aphids</tissue>
    </source>
</reference>
<accession>A0A6G0TEH9</accession>
<dbReference type="OrthoDB" id="445152at2759"/>
<evidence type="ECO:0000313" key="4">
    <source>
        <dbReference type="EMBL" id="KAE9531505.1"/>
    </source>
</evidence>
<keyword evidence="2" id="KW-0812">Transmembrane</keyword>
<dbReference type="PANTHER" id="PTHR12517:SF0">
    <property type="entry name" value="INTERMEMBRANE LIPID TRANSFER PROTEIN VPS13B"/>
    <property type="match status" value="1"/>
</dbReference>
<dbReference type="InterPro" id="IPR039782">
    <property type="entry name" value="VPS13B"/>
</dbReference>
<organism evidence="4 5">
    <name type="scientific">Aphis glycines</name>
    <name type="common">Soybean aphid</name>
    <dbReference type="NCBI Taxonomy" id="307491"/>
    <lineage>
        <taxon>Eukaryota</taxon>
        <taxon>Metazoa</taxon>
        <taxon>Ecdysozoa</taxon>
        <taxon>Arthropoda</taxon>
        <taxon>Hexapoda</taxon>
        <taxon>Insecta</taxon>
        <taxon>Pterygota</taxon>
        <taxon>Neoptera</taxon>
        <taxon>Paraneoptera</taxon>
        <taxon>Hemiptera</taxon>
        <taxon>Sternorrhyncha</taxon>
        <taxon>Aphidomorpha</taxon>
        <taxon>Aphidoidea</taxon>
        <taxon>Aphididae</taxon>
        <taxon>Aphidini</taxon>
        <taxon>Aphis</taxon>
        <taxon>Aphis</taxon>
    </lineage>
</organism>
<evidence type="ECO:0000259" key="3">
    <source>
        <dbReference type="Pfam" id="PF12624"/>
    </source>
</evidence>
<proteinExistence type="predicted"/>
<keyword evidence="1" id="KW-0813">Transport</keyword>